<feature type="transmembrane region" description="Helical" evidence="1">
    <location>
        <begin position="218"/>
        <end position="236"/>
    </location>
</feature>
<evidence type="ECO:0008006" key="4">
    <source>
        <dbReference type="Google" id="ProtNLM"/>
    </source>
</evidence>
<comment type="caution">
    <text evidence="2">The sequence shown here is derived from an EMBL/GenBank/DDBJ whole genome shotgun (WGS) entry which is preliminary data.</text>
</comment>
<evidence type="ECO:0000313" key="3">
    <source>
        <dbReference type="Proteomes" id="UP001194539"/>
    </source>
</evidence>
<feature type="transmembrane region" description="Helical" evidence="1">
    <location>
        <begin position="308"/>
        <end position="325"/>
    </location>
</feature>
<keyword evidence="1" id="KW-1133">Transmembrane helix</keyword>
<accession>A0ABS0PBM3</accession>
<organism evidence="2 3">
    <name type="scientific">Bradyrhizobium diversitatis</name>
    <dbReference type="NCBI Taxonomy" id="2755406"/>
    <lineage>
        <taxon>Bacteria</taxon>
        <taxon>Pseudomonadati</taxon>
        <taxon>Pseudomonadota</taxon>
        <taxon>Alphaproteobacteria</taxon>
        <taxon>Hyphomicrobiales</taxon>
        <taxon>Nitrobacteraceae</taxon>
        <taxon>Bradyrhizobium</taxon>
    </lineage>
</organism>
<feature type="transmembrane region" description="Helical" evidence="1">
    <location>
        <begin position="345"/>
        <end position="363"/>
    </location>
</feature>
<evidence type="ECO:0000313" key="2">
    <source>
        <dbReference type="EMBL" id="MBH5390422.1"/>
    </source>
</evidence>
<keyword evidence="1" id="KW-0472">Membrane</keyword>
<keyword evidence="3" id="KW-1185">Reference proteome</keyword>
<feature type="transmembrane region" description="Helical" evidence="1">
    <location>
        <begin position="184"/>
        <end position="206"/>
    </location>
</feature>
<evidence type="ECO:0000256" key="1">
    <source>
        <dbReference type="SAM" id="Phobius"/>
    </source>
</evidence>
<reference evidence="2 3" key="1">
    <citation type="submission" date="2020-07" db="EMBL/GenBank/DDBJ databases">
        <title>Bradyrhizobium diversity isolated from nodules of indigenous legumes of Western Australia.</title>
        <authorList>
            <person name="Klepa M.S."/>
        </authorList>
    </citation>
    <scope>NUCLEOTIDE SEQUENCE [LARGE SCALE GENOMIC DNA]</scope>
    <source>
        <strain evidence="2 3">CNPSo 4019</strain>
    </source>
</reference>
<dbReference type="EMBL" id="JACEGD010000031">
    <property type="protein sequence ID" value="MBH5390422.1"/>
    <property type="molecule type" value="Genomic_DNA"/>
</dbReference>
<gene>
    <name evidence="2" type="ORF">H1B27_29685</name>
</gene>
<dbReference type="Proteomes" id="UP001194539">
    <property type="component" value="Unassembled WGS sequence"/>
</dbReference>
<feature type="transmembrane region" description="Helical" evidence="1">
    <location>
        <begin position="148"/>
        <end position="164"/>
    </location>
</feature>
<name>A0ABS0PBM3_9BRAD</name>
<dbReference type="RefSeq" id="WP_197968500.1">
    <property type="nucleotide sequence ID" value="NZ_JACEGD010000031.1"/>
</dbReference>
<proteinExistence type="predicted"/>
<protein>
    <recommendedName>
        <fullName evidence="4">Glycosyltransferase RgtA/B/C/D-like domain-containing protein</fullName>
    </recommendedName>
</protein>
<feature type="transmembrane region" description="Helical" evidence="1">
    <location>
        <begin position="95"/>
        <end position="117"/>
    </location>
</feature>
<feature type="transmembrane region" description="Helical" evidence="1">
    <location>
        <begin position="268"/>
        <end position="301"/>
    </location>
</feature>
<keyword evidence="1" id="KW-0812">Transmembrane</keyword>
<feature type="transmembrane region" description="Helical" evidence="1">
    <location>
        <begin position="17"/>
        <end position="39"/>
    </location>
</feature>
<sequence>MSISVISSVPVRGVARWLLPVCIGVGVYLFFLGVGDIMLRDSDTLWQIKIGQWILEHRAMPYTDIYSFTRAGEAWISSSWLSQVLFALVYEPSNWSGVVILTSLAIGATAAIFVHLLEPYLEPARAFVLVTPLLFMSMGHFLARPHMLALPVMVAFVGGLLAAADRRSAPSWLLLPLMALWANLHGGFVMGLALIGAIGLDAIASCDRKDRFALATRWAVFGLAALAASCCTPYGWNTLLASTKILSLGKLLSLIWEWMPADFSSLDLFGASLLGLIAIGYCSGVVLSWTRIFLLLGLIWAALNHVRNIEAFALLTPLVLAKPFAEHFGVTRAPALKGNEARPSFALTAIAALAIVAAGWSITRSYATPSRYAFIGNQSPAAAVDVLEKRRAQRIFSTAPIGGYLITRNIKSFIDGRAELYGERFVLDYFDAVEGKNVDTLLRLLETYRIDATLLNTTVPAARIMDHLPGWKRLYADDIAVVHVRDDAPVQSPSASR</sequence>